<organism evidence="2 3">
    <name type="scientific">Halapricum desulfuricans</name>
    <dbReference type="NCBI Taxonomy" id="2841257"/>
    <lineage>
        <taxon>Archaea</taxon>
        <taxon>Methanobacteriati</taxon>
        <taxon>Methanobacteriota</taxon>
        <taxon>Stenosarchaea group</taxon>
        <taxon>Halobacteria</taxon>
        <taxon>Halobacteriales</taxon>
        <taxon>Haloarculaceae</taxon>
        <taxon>Halapricum</taxon>
    </lineage>
</organism>
<evidence type="ECO:0000313" key="3">
    <source>
        <dbReference type="Proteomes" id="UP000662973"/>
    </source>
</evidence>
<dbReference type="AlphaFoldDB" id="A0A897N3Y5"/>
<evidence type="ECO:0000256" key="1">
    <source>
        <dbReference type="SAM" id="MobiDB-lite"/>
    </source>
</evidence>
<protein>
    <submittedName>
        <fullName evidence="2">Uncharacterized protein</fullName>
    </submittedName>
</protein>
<feature type="compositionally biased region" description="Basic and acidic residues" evidence="1">
    <location>
        <begin position="36"/>
        <end position="47"/>
    </location>
</feature>
<accession>A0A897N3Y5</accession>
<proteinExistence type="predicted"/>
<feature type="region of interest" description="Disordered" evidence="1">
    <location>
        <begin position="1"/>
        <end position="47"/>
    </location>
</feature>
<dbReference type="KEGG" id="hds:HSR122_1709"/>
<dbReference type="EMBL" id="CP064788">
    <property type="protein sequence ID" value="QSG09100.1"/>
    <property type="molecule type" value="Genomic_DNA"/>
</dbReference>
<gene>
    <name evidence="2" type="ORF">HSR122_1709</name>
</gene>
<name>A0A897N3Y5_9EURY</name>
<keyword evidence="3" id="KW-1185">Reference proteome</keyword>
<evidence type="ECO:0000313" key="2">
    <source>
        <dbReference type="EMBL" id="QSG09100.1"/>
    </source>
</evidence>
<dbReference type="Proteomes" id="UP000662973">
    <property type="component" value="Chromosome"/>
</dbReference>
<reference evidence="2 3" key="1">
    <citation type="submission" date="2020-11" db="EMBL/GenBank/DDBJ databases">
        <title>Carbohydrate-dependent, anaerobic sulfur respiration: A novel catabolism in halophilic archaea.</title>
        <authorList>
            <person name="Sorokin D.Y."/>
            <person name="Messina E."/>
            <person name="Smedile F."/>
            <person name="La Cono V."/>
            <person name="Hallsworth J.E."/>
            <person name="Yakimov M.M."/>
        </authorList>
    </citation>
    <scope>NUCLEOTIDE SEQUENCE [LARGE SCALE GENOMIC DNA]</scope>
    <source>
        <strain evidence="2 3">HSR12-2</strain>
    </source>
</reference>
<sequence>MTRTATLGVREVASKGSASVFTTVRRRGRTPSGGRSDGDDIRRRRGR</sequence>